<dbReference type="GO" id="GO:0016020">
    <property type="term" value="C:membrane"/>
    <property type="evidence" value="ECO:0007669"/>
    <property type="project" value="UniProtKB-SubCell"/>
</dbReference>
<evidence type="ECO:0008006" key="9">
    <source>
        <dbReference type="Google" id="ProtNLM"/>
    </source>
</evidence>
<evidence type="ECO:0000256" key="1">
    <source>
        <dbReference type="ARBA" id="ARBA00004141"/>
    </source>
</evidence>
<evidence type="ECO:0000256" key="3">
    <source>
        <dbReference type="ARBA" id="ARBA00022692"/>
    </source>
</evidence>
<dbReference type="EMBL" id="OU900108">
    <property type="protein sequence ID" value="CAG9858047.1"/>
    <property type="molecule type" value="Genomic_DNA"/>
</dbReference>
<keyword evidence="3 6" id="KW-0812">Transmembrane</keyword>
<keyword evidence="5 6" id="KW-0472">Membrane</keyword>
<evidence type="ECO:0000256" key="6">
    <source>
        <dbReference type="RuleBase" id="RU363053"/>
    </source>
</evidence>
<proteinExistence type="inferred from homology"/>
<evidence type="ECO:0000256" key="5">
    <source>
        <dbReference type="ARBA" id="ARBA00023136"/>
    </source>
</evidence>
<comment type="subcellular location">
    <subcellularLocation>
        <location evidence="1">Membrane</location>
        <topology evidence="1">Multi-pass membrane protein</topology>
    </subcellularLocation>
</comment>
<evidence type="ECO:0000313" key="8">
    <source>
        <dbReference type="Proteomes" id="UP001153712"/>
    </source>
</evidence>
<feature type="transmembrane region" description="Helical" evidence="6">
    <location>
        <begin position="86"/>
        <end position="105"/>
    </location>
</feature>
<comment type="similarity">
    <text evidence="2 6">Belongs to the peroxisomal membrane protein PXMP2/4 family.</text>
</comment>
<accession>A0A9N9TLC2</accession>
<gene>
    <name evidence="7" type="ORF">PHYEVI_LOCUS4440</name>
</gene>
<dbReference type="InterPro" id="IPR007248">
    <property type="entry name" value="Mpv17_PMP22"/>
</dbReference>
<dbReference type="PANTHER" id="PTHR11266">
    <property type="entry name" value="PEROXISOMAL MEMBRANE PROTEIN 2, PXMP2 MPV17"/>
    <property type="match status" value="1"/>
</dbReference>
<sequence>MNTILRIKINVESFLITTVRCAFRNVSTAQHRHSPDKGEMKMFSKRYLAITNVLSNAVLMLVGDLVQQEVEYRHKILERRYDVARAARMFAVALILMGPLSHYYYTWLATTWPQRTPKVVAWKIVFDQVAVSPLNISVFFFGMSALEMKTAYEALEEFKDKFLDIYRADWCIWPPANLINFYIIPNKFQVIYVNLVTFFYSIVLSYIKHRDDKKAP</sequence>
<dbReference type="PANTHER" id="PTHR11266:SF8">
    <property type="entry name" value="MPV17-LIKE PROTEIN 2"/>
    <property type="match status" value="1"/>
</dbReference>
<dbReference type="AlphaFoldDB" id="A0A9N9TLC2"/>
<dbReference type="OrthoDB" id="10267969at2759"/>
<name>A0A9N9TLC2_PHYSR</name>
<feature type="transmembrane region" description="Helical" evidence="6">
    <location>
        <begin position="190"/>
        <end position="207"/>
    </location>
</feature>
<reference evidence="7" key="1">
    <citation type="submission" date="2022-01" db="EMBL/GenBank/DDBJ databases">
        <authorList>
            <person name="King R."/>
        </authorList>
    </citation>
    <scope>NUCLEOTIDE SEQUENCE</scope>
</reference>
<feature type="transmembrane region" description="Helical" evidence="6">
    <location>
        <begin position="125"/>
        <end position="146"/>
    </location>
</feature>
<keyword evidence="4 6" id="KW-1133">Transmembrane helix</keyword>
<evidence type="ECO:0000256" key="2">
    <source>
        <dbReference type="ARBA" id="ARBA00006824"/>
    </source>
</evidence>
<keyword evidence="8" id="KW-1185">Reference proteome</keyword>
<evidence type="ECO:0000313" key="7">
    <source>
        <dbReference type="EMBL" id="CAG9858047.1"/>
    </source>
</evidence>
<evidence type="ECO:0000256" key="4">
    <source>
        <dbReference type="ARBA" id="ARBA00022989"/>
    </source>
</evidence>
<dbReference type="Pfam" id="PF04117">
    <property type="entry name" value="Mpv17_PMP22"/>
    <property type="match status" value="1"/>
</dbReference>
<protein>
    <recommendedName>
        <fullName evidence="9">Mpv17-like protein 2</fullName>
    </recommendedName>
</protein>
<organism evidence="7 8">
    <name type="scientific">Phyllotreta striolata</name>
    <name type="common">Striped flea beetle</name>
    <name type="synonym">Crioceris striolata</name>
    <dbReference type="NCBI Taxonomy" id="444603"/>
    <lineage>
        <taxon>Eukaryota</taxon>
        <taxon>Metazoa</taxon>
        <taxon>Ecdysozoa</taxon>
        <taxon>Arthropoda</taxon>
        <taxon>Hexapoda</taxon>
        <taxon>Insecta</taxon>
        <taxon>Pterygota</taxon>
        <taxon>Neoptera</taxon>
        <taxon>Endopterygota</taxon>
        <taxon>Coleoptera</taxon>
        <taxon>Polyphaga</taxon>
        <taxon>Cucujiformia</taxon>
        <taxon>Chrysomeloidea</taxon>
        <taxon>Chrysomelidae</taxon>
        <taxon>Galerucinae</taxon>
        <taxon>Alticini</taxon>
        <taxon>Phyllotreta</taxon>
    </lineage>
</organism>
<dbReference type="Proteomes" id="UP001153712">
    <property type="component" value="Chromosome 15"/>
</dbReference>
<dbReference type="GO" id="GO:0061668">
    <property type="term" value="P:mitochondrial ribosome assembly"/>
    <property type="evidence" value="ECO:0007669"/>
    <property type="project" value="TreeGrafter"/>
</dbReference>
<dbReference type="GO" id="GO:0005739">
    <property type="term" value="C:mitochondrion"/>
    <property type="evidence" value="ECO:0007669"/>
    <property type="project" value="TreeGrafter"/>
</dbReference>